<dbReference type="SUPFAM" id="SSF50685">
    <property type="entry name" value="Barwin-like endoglucanases"/>
    <property type="match status" value="1"/>
</dbReference>
<dbReference type="GO" id="GO:0008932">
    <property type="term" value="F:lytic endotransglycosylase activity"/>
    <property type="evidence" value="ECO:0007669"/>
    <property type="project" value="UniProtKB-UniRule"/>
</dbReference>
<keyword evidence="2 4" id="KW-0456">Lyase</keyword>
<dbReference type="PROSITE" id="PS51724">
    <property type="entry name" value="SPOR"/>
    <property type="match status" value="1"/>
</dbReference>
<comment type="function">
    <text evidence="4">Lytic transglycosylase with a strong preference for naked glycan strands that lack stem peptides.</text>
</comment>
<evidence type="ECO:0000313" key="9">
    <source>
        <dbReference type="Proteomes" id="UP000031197"/>
    </source>
</evidence>
<dbReference type="InterPro" id="IPR036908">
    <property type="entry name" value="RlpA-like_sf"/>
</dbReference>
<keyword evidence="8" id="KW-0449">Lipoprotein</keyword>
<evidence type="ECO:0000256" key="2">
    <source>
        <dbReference type="ARBA" id="ARBA00023239"/>
    </source>
</evidence>
<dbReference type="InterPro" id="IPR012997">
    <property type="entry name" value="RplA"/>
</dbReference>
<dbReference type="InterPro" id="IPR009009">
    <property type="entry name" value="RlpA-like_DPBB"/>
</dbReference>
<dbReference type="AlphaFoldDB" id="A0A0B3Y849"/>
<evidence type="ECO:0000256" key="6">
    <source>
        <dbReference type="SAM" id="MobiDB-lite"/>
    </source>
</evidence>
<evidence type="ECO:0000259" key="7">
    <source>
        <dbReference type="PROSITE" id="PS51724"/>
    </source>
</evidence>
<dbReference type="InterPro" id="IPR007730">
    <property type="entry name" value="SPOR-like_dom"/>
</dbReference>
<proteinExistence type="inferred from homology"/>
<evidence type="ECO:0000256" key="5">
    <source>
        <dbReference type="RuleBase" id="RU003495"/>
    </source>
</evidence>
<dbReference type="Gene3D" id="2.40.40.10">
    <property type="entry name" value="RlpA-like domain"/>
    <property type="match status" value="1"/>
</dbReference>
<comment type="similarity">
    <text evidence="4 5">Belongs to the RlpA family.</text>
</comment>
<evidence type="ECO:0000256" key="1">
    <source>
        <dbReference type="ARBA" id="ARBA00022729"/>
    </source>
</evidence>
<keyword evidence="3 4" id="KW-0961">Cell wall biogenesis/degradation</keyword>
<dbReference type="EMBL" id="JWLW01000017">
    <property type="protein sequence ID" value="KHT52521.1"/>
    <property type="molecule type" value="Genomic_DNA"/>
</dbReference>
<dbReference type="EC" id="4.2.2.-" evidence="4"/>
<dbReference type="GO" id="GO:0009279">
    <property type="term" value="C:cell outer membrane"/>
    <property type="evidence" value="ECO:0007669"/>
    <property type="project" value="TreeGrafter"/>
</dbReference>
<dbReference type="CDD" id="cd22268">
    <property type="entry name" value="DPBB_RlpA-like"/>
    <property type="match status" value="1"/>
</dbReference>
<sequence length="340" mass="37045">MLQRLFSVLDFVKAGLVSAGLVNQNLANGHFFRYSSAVFIVLALVGCQSAPTQSGRYTQKQDSAPKHVAKKPETLDAVPKYEAYRMFNSRPYKVLGKHYTPMDSGKGYEEVGYASWYGQKFHGHLTSNGETYNMFAMSAAHKTLPLPSYVRVTNLENNKQAIVRVNDRGPFHDDRIIDLSYAAAVKLGYHSKGTARVKLEVIHFDEQNNVTVGNSPTVTYDEYLGIAVVPAPALAATSPTPPLAPSSNTADTNSSSSEKSSNAVSDAIYIQVAALSNAEKAKSISNVLSALYQIPAHLPVADNIYKLQLGPIHDEAVVAEVLEQLKQNGYPNAYAITQTM</sequence>
<dbReference type="FunFam" id="2.40.40.10:FF:000003">
    <property type="entry name" value="Endolytic peptidoglycan transglycosylase RlpA"/>
    <property type="match status" value="1"/>
</dbReference>
<dbReference type="GO" id="GO:0042834">
    <property type="term" value="F:peptidoglycan binding"/>
    <property type="evidence" value="ECO:0007669"/>
    <property type="project" value="InterPro"/>
</dbReference>
<evidence type="ECO:0000313" key="8">
    <source>
        <dbReference type="EMBL" id="KHT52521.1"/>
    </source>
</evidence>
<dbReference type="RefSeq" id="WP_039220605.1">
    <property type="nucleotide sequence ID" value="NZ_JWLW01000017.1"/>
</dbReference>
<dbReference type="Gene3D" id="3.30.70.1070">
    <property type="entry name" value="Sporulation related repeat"/>
    <property type="match status" value="1"/>
</dbReference>
<name>A0A0B3Y849_9ALTE</name>
<comment type="caution">
    <text evidence="8">The sequence shown here is derived from an EMBL/GenBank/DDBJ whole genome shotgun (WGS) entry which is preliminary data.</text>
</comment>
<accession>A0A0B3Y849</accession>
<dbReference type="PANTHER" id="PTHR34183">
    <property type="entry name" value="ENDOLYTIC PEPTIDOGLYCAN TRANSGLYCOSYLASE RLPA"/>
    <property type="match status" value="1"/>
</dbReference>
<keyword evidence="1" id="KW-0732">Signal</keyword>
<evidence type="ECO:0000256" key="4">
    <source>
        <dbReference type="HAMAP-Rule" id="MF_02071"/>
    </source>
</evidence>
<dbReference type="InterPro" id="IPR034718">
    <property type="entry name" value="RlpA"/>
</dbReference>
<protein>
    <recommendedName>
        <fullName evidence="4">Endolytic peptidoglycan transglycosylase RlpA</fullName>
        <ecNumber evidence="4">4.2.2.-</ecNumber>
    </recommendedName>
</protein>
<reference evidence="8 9" key="1">
    <citation type="submission" date="2014-12" db="EMBL/GenBank/DDBJ databases">
        <title>Genome sequencing of Alteromonas marina AD001.</title>
        <authorList>
            <person name="Adrian T.G.S."/>
            <person name="Chan K.G."/>
        </authorList>
    </citation>
    <scope>NUCLEOTIDE SEQUENCE [LARGE SCALE GENOMIC DNA]</scope>
    <source>
        <strain evidence="8 9">AD001</strain>
    </source>
</reference>
<dbReference type="GO" id="GO:0000270">
    <property type="term" value="P:peptidoglycan metabolic process"/>
    <property type="evidence" value="ECO:0007669"/>
    <property type="project" value="UniProtKB-UniRule"/>
</dbReference>
<organism evidence="8 9">
    <name type="scientific">Alteromonas marina</name>
    <dbReference type="NCBI Taxonomy" id="203795"/>
    <lineage>
        <taxon>Bacteria</taxon>
        <taxon>Pseudomonadati</taxon>
        <taxon>Pseudomonadota</taxon>
        <taxon>Gammaproteobacteria</taxon>
        <taxon>Alteromonadales</taxon>
        <taxon>Alteromonadaceae</taxon>
        <taxon>Alteromonas/Salinimonas group</taxon>
        <taxon>Alteromonas</taxon>
    </lineage>
</organism>
<keyword evidence="9" id="KW-1185">Reference proteome</keyword>
<dbReference type="GO" id="GO:0071555">
    <property type="term" value="P:cell wall organization"/>
    <property type="evidence" value="ECO:0007669"/>
    <property type="project" value="UniProtKB-KW"/>
</dbReference>
<feature type="compositionally biased region" description="Low complexity" evidence="6">
    <location>
        <begin position="245"/>
        <end position="259"/>
    </location>
</feature>
<dbReference type="PANTHER" id="PTHR34183:SF1">
    <property type="entry name" value="ENDOLYTIC PEPTIDOGLYCAN TRANSGLYCOSYLASE RLPA"/>
    <property type="match status" value="1"/>
</dbReference>
<dbReference type="SUPFAM" id="SSF110997">
    <property type="entry name" value="Sporulation related repeat"/>
    <property type="match status" value="1"/>
</dbReference>
<evidence type="ECO:0000256" key="3">
    <source>
        <dbReference type="ARBA" id="ARBA00023316"/>
    </source>
</evidence>
<dbReference type="Pfam" id="PF03330">
    <property type="entry name" value="DPBB_1"/>
    <property type="match status" value="1"/>
</dbReference>
<dbReference type="OrthoDB" id="9779128at2"/>
<dbReference type="HAMAP" id="MF_02071">
    <property type="entry name" value="RlpA"/>
    <property type="match status" value="1"/>
</dbReference>
<dbReference type="Pfam" id="PF05036">
    <property type="entry name" value="SPOR"/>
    <property type="match status" value="1"/>
</dbReference>
<gene>
    <name evidence="4" type="primary">rlpA</name>
    <name evidence="8" type="ORF">RJ41_11210</name>
</gene>
<dbReference type="InterPro" id="IPR036680">
    <property type="entry name" value="SPOR-like_sf"/>
</dbReference>
<dbReference type="Proteomes" id="UP000031197">
    <property type="component" value="Unassembled WGS sequence"/>
</dbReference>
<dbReference type="NCBIfam" id="TIGR00413">
    <property type="entry name" value="rlpA"/>
    <property type="match status" value="1"/>
</dbReference>
<feature type="domain" description="SPOR" evidence="7">
    <location>
        <begin position="262"/>
        <end position="338"/>
    </location>
</feature>
<feature type="region of interest" description="Disordered" evidence="6">
    <location>
        <begin position="237"/>
        <end position="259"/>
    </location>
</feature>